<name>A0A8H6B3W9_9HELO</name>
<evidence type="ECO:0000313" key="1">
    <source>
        <dbReference type="EMBL" id="KAF5878547.1"/>
    </source>
</evidence>
<accession>A0A8H6B3W9</accession>
<dbReference type="RefSeq" id="XP_037197491.1">
    <property type="nucleotide sequence ID" value="XM_037331158.1"/>
</dbReference>
<gene>
    <name evidence="1" type="ORF">Bfra_000714</name>
</gene>
<dbReference type="AlphaFoldDB" id="A0A8H6B3W9"/>
<evidence type="ECO:0000313" key="2">
    <source>
        <dbReference type="Proteomes" id="UP000531561"/>
    </source>
</evidence>
<dbReference type="GeneID" id="59254850"/>
<reference evidence="1 2" key="1">
    <citation type="journal article" date="2020" name="Phytopathology">
        <title>A high-quality genome resource of Botrytis fragariae, a new and rapidly spreading fungal pathogen causing strawberry gray mold in the U.S.A.</title>
        <authorList>
            <person name="Wu Y."/>
            <person name="Saski C.A."/>
            <person name="Schnabel G."/>
            <person name="Xiao S."/>
            <person name="Hu M."/>
        </authorList>
    </citation>
    <scope>NUCLEOTIDE SEQUENCE [LARGE SCALE GENOMIC DNA]</scope>
    <source>
        <strain evidence="1 2">BVB16</strain>
    </source>
</reference>
<protein>
    <submittedName>
        <fullName evidence="1">Uncharacterized protein</fullName>
    </submittedName>
</protein>
<sequence length="123" mass="14115">MGQKFGAETQLFTCCPFKKRIEAPGVCACLTANLHLEWSTPRIGAFRTIIERLTTIITEKSIPQEARKRKVKEEGIRIVTRDLDRPFIISSRNFPLLELFCKTRKTATNELSIILDLEGQSYR</sequence>
<dbReference type="EMBL" id="JABFCT010000002">
    <property type="protein sequence ID" value="KAF5878547.1"/>
    <property type="molecule type" value="Genomic_DNA"/>
</dbReference>
<proteinExistence type="predicted"/>
<comment type="caution">
    <text evidence="1">The sequence shown here is derived from an EMBL/GenBank/DDBJ whole genome shotgun (WGS) entry which is preliminary data.</text>
</comment>
<dbReference type="Proteomes" id="UP000531561">
    <property type="component" value="Unassembled WGS sequence"/>
</dbReference>
<organism evidence="1 2">
    <name type="scientific">Botrytis fragariae</name>
    <dbReference type="NCBI Taxonomy" id="1964551"/>
    <lineage>
        <taxon>Eukaryota</taxon>
        <taxon>Fungi</taxon>
        <taxon>Dikarya</taxon>
        <taxon>Ascomycota</taxon>
        <taxon>Pezizomycotina</taxon>
        <taxon>Leotiomycetes</taxon>
        <taxon>Helotiales</taxon>
        <taxon>Sclerotiniaceae</taxon>
        <taxon>Botrytis</taxon>
    </lineage>
</organism>
<keyword evidence="2" id="KW-1185">Reference proteome</keyword>